<reference evidence="2 3" key="1">
    <citation type="journal article" date="2018" name="Nat. Genet.">
        <title>The Rosa genome provides new insights in the design of modern roses.</title>
        <authorList>
            <person name="Bendahmane M."/>
        </authorList>
    </citation>
    <scope>NUCLEOTIDE SEQUENCE [LARGE SCALE GENOMIC DNA]</scope>
    <source>
        <strain evidence="3">cv. Old Blush</strain>
    </source>
</reference>
<organism evidence="2 3">
    <name type="scientific">Rosa chinensis</name>
    <name type="common">China rose</name>
    <dbReference type="NCBI Taxonomy" id="74649"/>
    <lineage>
        <taxon>Eukaryota</taxon>
        <taxon>Viridiplantae</taxon>
        <taxon>Streptophyta</taxon>
        <taxon>Embryophyta</taxon>
        <taxon>Tracheophyta</taxon>
        <taxon>Spermatophyta</taxon>
        <taxon>Magnoliopsida</taxon>
        <taxon>eudicotyledons</taxon>
        <taxon>Gunneridae</taxon>
        <taxon>Pentapetalae</taxon>
        <taxon>rosids</taxon>
        <taxon>fabids</taxon>
        <taxon>Rosales</taxon>
        <taxon>Rosaceae</taxon>
        <taxon>Rosoideae</taxon>
        <taxon>Rosoideae incertae sedis</taxon>
        <taxon>Rosa</taxon>
    </lineage>
</organism>
<dbReference type="GO" id="GO:0030289">
    <property type="term" value="C:protein phosphatase 4 complex"/>
    <property type="evidence" value="ECO:0007669"/>
    <property type="project" value="InterPro"/>
</dbReference>
<dbReference type="EMBL" id="PDCK01000043">
    <property type="protein sequence ID" value="PRQ32020.1"/>
    <property type="molecule type" value="Genomic_DNA"/>
</dbReference>
<dbReference type="GO" id="GO:0019888">
    <property type="term" value="F:protein phosphatase regulator activity"/>
    <property type="evidence" value="ECO:0007669"/>
    <property type="project" value="InterPro"/>
</dbReference>
<comment type="similarity">
    <text evidence="1">Belongs to the PPP4R2 family.</text>
</comment>
<dbReference type="InterPro" id="IPR015267">
    <property type="entry name" value="PPP4R2"/>
</dbReference>
<keyword evidence="3" id="KW-1185">Reference proteome</keyword>
<protein>
    <submittedName>
        <fullName evidence="2">Uncharacterized protein</fullName>
    </submittedName>
</protein>
<proteinExistence type="inferred from homology"/>
<dbReference type="PANTHER" id="PTHR16487:SF0">
    <property type="entry name" value="PROTEIN PHOSPHATASE 4 REGULATORY SUBUNIT 2-RELATED"/>
    <property type="match status" value="1"/>
</dbReference>
<evidence type="ECO:0000313" key="3">
    <source>
        <dbReference type="Proteomes" id="UP000238479"/>
    </source>
</evidence>
<dbReference type="STRING" id="74649.A0A2P6QCW5"/>
<gene>
    <name evidence="2" type="ORF">RchiOBHm_Chr5g0041771</name>
</gene>
<evidence type="ECO:0000256" key="1">
    <source>
        <dbReference type="ARBA" id="ARBA00009207"/>
    </source>
</evidence>
<dbReference type="GO" id="GO:0005737">
    <property type="term" value="C:cytoplasm"/>
    <property type="evidence" value="ECO:0007669"/>
    <property type="project" value="TreeGrafter"/>
</dbReference>
<comment type="caution">
    <text evidence="2">The sequence shown here is derived from an EMBL/GenBank/DDBJ whole genome shotgun (WGS) entry which is preliminary data.</text>
</comment>
<dbReference type="Gramene" id="PRQ32020">
    <property type="protein sequence ID" value="PRQ32020"/>
    <property type="gene ID" value="RchiOBHm_Chr5g0041771"/>
</dbReference>
<name>A0A2P6QCW5_ROSCH</name>
<dbReference type="Proteomes" id="UP000238479">
    <property type="component" value="Chromosome 5"/>
</dbReference>
<evidence type="ECO:0000313" key="2">
    <source>
        <dbReference type="EMBL" id="PRQ32020.1"/>
    </source>
</evidence>
<dbReference type="PANTHER" id="PTHR16487">
    <property type="entry name" value="PPP4R2-RELATED PROTEIN"/>
    <property type="match status" value="1"/>
</dbReference>
<accession>A0A2P6QCW5</accession>
<sequence length="107" mass="12295">MYDSKPDCLRFLKIQMSYIAFCLYTIIFSQCRSKKSKHEIADGEVRGILKVIASTGRFWHDCDKSKSMLSFQLKQVLSEYPDAEKTIDKQNTTLGETYLELVGEEVG</sequence>
<dbReference type="GO" id="GO:0005634">
    <property type="term" value="C:nucleus"/>
    <property type="evidence" value="ECO:0007669"/>
    <property type="project" value="TreeGrafter"/>
</dbReference>
<dbReference type="AlphaFoldDB" id="A0A2P6QCW5"/>